<dbReference type="AlphaFoldDB" id="A0A2R6NEG9"/>
<evidence type="ECO:0000313" key="2">
    <source>
        <dbReference type="Proteomes" id="UP000186601"/>
    </source>
</evidence>
<evidence type="ECO:0000313" key="1">
    <source>
        <dbReference type="EMBL" id="PSR70736.1"/>
    </source>
</evidence>
<comment type="caution">
    <text evidence="1">The sequence shown here is derived from an EMBL/GenBank/DDBJ whole genome shotgun (WGS) entry which is preliminary data.</text>
</comment>
<protein>
    <submittedName>
        <fullName evidence="1">Uncharacterized protein</fullName>
    </submittedName>
</protein>
<organism evidence="1 2">
    <name type="scientific">Hermanssonia centrifuga</name>
    <dbReference type="NCBI Taxonomy" id="98765"/>
    <lineage>
        <taxon>Eukaryota</taxon>
        <taxon>Fungi</taxon>
        <taxon>Dikarya</taxon>
        <taxon>Basidiomycota</taxon>
        <taxon>Agaricomycotina</taxon>
        <taxon>Agaricomycetes</taxon>
        <taxon>Polyporales</taxon>
        <taxon>Meruliaceae</taxon>
        <taxon>Hermanssonia</taxon>
    </lineage>
</organism>
<gene>
    <name evidence="1" type="ORF">PHLCEN_2v13356</name>
</gene>
<dbReference type="EMBL" id="MLYV02001330">
    <property type="protein sequence ID" value="PSR70736.1"/>
    <property type="molecule type" value="Genomic_DNA"/>
</dbReference>
<keyword evidence="2" id="KW-1185">Reference proteome</keyword>
<sequence length="212" mass="23070">MADKVFQSPAGTGIRPTLPSLHTLGLLNALTLNESMESPLAESLLPRHETKSEPYRRLDNSRWQRVRQASISSTTSSCTTLTSRSISPCYSENLNSTRSSTSPPPPYVPAGSFSLILTSFEKADAFVVVPPPEAPYVPNISALSRTSASSNTPKGNAQRSPALLLVGPAVEYLRHPRLRIAKGARIHPYRVIPRHSRRRVSPSSPIPILPDA</sequence>
<proteinExistence type="predicted"/>
<reference evidence="1 2" key="1">
    <citation type="submission" date="2018-02" db="EMBL/GenBank/DDBJ databases">
        <title>Genome sequence of the basidiomycete white-rot fungus Phlebia centrifuga.</title>
        <authorList>
            <person name="Granchi Z."/>
            <person name="Peng M."/>
            <person name="de Vries R.P."/>
            <person name="Hilden K."/>
            <person name="Makela M.R."/>
            <person name="Grigoriev I."/>
            <person name="Riley R."/>
        </authorList>
    </citation>
    <scope>NUCLEOTIDE SEQUENCE [LARGE SCALE GENOMIC DNA]</scope>
    <source>
        <strain evidence="1 2">FBCC195</strain>
    </source>
</reference>
<dbReference type="OrthoDB" id="3267542at2759"/>
<accession>A0A2R6NEG9</accession>
<dbReference type="Proteomes" id="UP000186601">
    <property type="component" value="Unassembled WGS sequence"/>
</dbReference>
<name>A0A2R6NEG9_9APHY</name>